<accession>A0ABW7PUN2</accession>
<feature type="transmembrane region" description="Helical" evidence="9">
    <location>
        <begin position="148"/>
        <end position="172"/>
    </location>
</feature>
<feature type="transmembrane region" description="Helical" evidence="9">
    <location>
        <begin position="304"/>
        <end position="327"/>
    </location>
</feature>
<dbReference type="InterPro" id="IPR038770">
    <property type="entry name" value="Na+/solute_symporter_sf"/>
</dbReference>
<gene>
    <name evidence="11" type="primary">ybaL</name>
    <name evidence="11" type="ORF">ABU178_05930</name>
</gene>
<evidence type="ECO:0000259" key="10">
    <source>
        <dbReference type="PROSITE" id="PS51201"/>
    </source>
</evidence>
<dbReference type="PANTHER" id="PTHR42751:SF1">
    <property type="entry name" value="CATION_PROTON ANTIPORTER YBAL-RELATED"/>
    <property type="match status" value="1"/>
</dbReference>
<dbReference type="PANTHER" id="PTHR42751">
    <property type="entry name" value="SODIUM/HYDROGEN EXCHANGER FAMILY/TRKA DOMAIN PROTEIN"/>
    <property type="match status" value="1"/>
</dbReference>
<feature type="transmembrane region" description="Helical" evidence="9">
    <location>
        <begin position="280"/>
        <end position="298"/>
    </location>
</feature>
<evidence type="ECO:0000256" key="3">
    <source>
        <dbReference type="ARBA" id="ARBA00022448"/>
    </source>
</evidence>
<evidence type="ECO:0000256" key="9">
    <source>
        <dbReference type="SAM" id="Phobius"/>
    </source>
</evidence>
<feature type="transmembrane region" description="Helical" evidence="9">
    <location>
        <begin position="184"/>
        <end position="206"/>
    </location>
</feature>
<evidence type="ECO:0000256" key="7">
    <source>
        <dbReference type="ARBA" id="ARBA00023065"/>
    </source>
</evidence>
<evidence type="ECO:0000256" key="6">
    <source>
        <dbReference type="ARBA" id="ARBA00022989"/>
    </source>
</evidence>
<feature type="domain" description="RCK N-terminal" evidence="10">
    <location>
        <begin position="417"/>
        <end position="534"/>
    </location>
</feature>
<keyword evidence="6 9" id="KW-1133">Transmembrane helix</keyword>
<protein>
    <submittedName>
        <fullName evidence="11">YbaL family putative K(+) efflux transporter</fullName>
    </submittedName>
</protein>
<dbReference type="Gene3D" id="1.20.1530.20">
    <property type="match status" value="1"/>
</dbReference>
<evidence type="ECO:0000313" key="12">
    <source>
        <dbReference type="Proteomes" id="UP001611251"/>
    </source>
</evidence>
<feature type="transmembrane region" description="Helical" evidence="9">
    <location>
        <begin position="226"/>
        <end position="243"/>
    </location>
</feature>
<feature type="transmembrane region" description="Helical" evidence="9">
    <location>
        <begin position="116"/>
        <end position="136"/>
    </location>
</feature>
<dbReference type="Pfam" id="PF02254">
    <property type="entry name" value="TrkA_N"/>
    <property type="match status" value="1"/>
</dbReference>
<dbReference type="SUPFAM" id="SSF51735">
    <property type="entry name" value="NAD(P)-binding Rossmann-fold domains"/>
    <property type="match status" value="1"/>
</dbReference>
<reference evidence="11 12" key="1">
    <citation type="submission" date="2024-08" db="EMBL/GenBank/DDBJ databases">
        <title>Pantoea ronii - a newly identified human opportunistic pathogen.</title>
        <authorList>
            <person name="Keidar-Friedman D."/>
            <person name="Sorek N."/>
            <person name="Leshin-Carmel D."/>
            <person name="Tsur A."/>
            <person name="Amsalem M."/>
            <person name="Tolkach D."/>
            <person name="Brosh-Nissimov T."/>
        </authorList>
    </citation>
    <scope>NUCLEOTIDE SEQUENCE [LARGE SCALE GENOMIC DNA]</scope>
    <source>
        <strain evidence="11 12">AA23256</strain>
    </source>
</reference>
<evidence type="ECO:0000256" key="1">
    <source>
        <dbReference type="ARBA" id="ARBA00004141"/>
    </source>
</evidence>
<dbReference type="InterPro" id="IPR003148">
    <property type="entry name" value="RCK_N"/>
</dbReference>
<evidence type="ECO:0000256" key="5">
    <source>
        <dbReference type="ARBA" id="ARBA00022692"/>
    </source>
</evidence>
<dbReference type="InterPro" id="IPR006153">
    <property type="entry name" value="Cation/H_exchanger_TM"/>
</dbReference>
<feature type="transmembrane region" description="Helical" evidence="9">
    <location>
        <begin position="6"/>
        <end position="26"/>
    </location>
</feature>
<dbReference type="Gene3D" id="3.40.50.720">
    <property type="entry name" value="NAD(P)-binding Rossmann-like Domain"/>
    <property type="match status" value="1"/>
</dbReference>
<feature type="transmembrane region" description="Helical" evidence="9">
    <location>
        <begin position="368"/>
        <end position="387"/>
    </location>
</feature>
<evidence type="ECO:0000256" key="8">
    <source>
        <dbReference type="ARBA" id="ARBA00023136"/>
    </source>
</evidence>
<dbReference type="InterPro" id="IPR036291">
    <property type="entry name" value="NAD(P)-bd_dom_sf"/>
</dbReference>
<dbReference type="InterPro" id="IPR004771">
    <property type="entry name" value="K/H_exchanger"/>
</dbReference>
<keyword evidence="12" id="KW-1185">Reference proteome</keyword>
<comment type="similarity">
    <text evidence="2">Belongs to the monovalent cation:proton antiporter 2 (CPA2) transporter (TC 2.A.37) family.</text>
</comment>
<organism evidence="11 12">
    <name type="scientific">Pantoea osteomyelitidis</name>
    <dbReference type="NCBI Taxonomy" id="3230026"/>
    <lineage>
        <taxon>Bacteria</taxon>
        <taxon>Pseudomonadati</taxon>
        <taxon>Pseudomonadota</taxon>
        <taxon>Gammaproteobacteria</taxon>
        <taxon>Enterobacterales</taxon>
        <taxon>Erwiniaceae</taxon>
        <taxon>Pantoea</taxon>
    </lineage>
</organism>
<keyword evidence="7" id="KW-0406">Ion transport</keyword>
<dbReference type="Proteomes" id="UP001611251">
    <property type="component" value="Unassembled WGS sequence"/>
</dbReference>
<evidence type="ECO:0000313" key="11">
    <source>
        <dbReference type="EMBL" id="MFH8133719.1"/>
    </source>
</evidence>
<comment type="caution">
    <text evidence="11">The sequence shown here is derived from an EMBL/GenBank/DDBJ whole genome shotgun (WGS) entry which is preliminary data.</text>
</comment>
<keyword evidence="8 9" id="KW-0472">Membrane</keyword>
<dbReference type="Pfam" id="PF00999">
    <property type="entry name" value="Na_H_Exchanger"/>
    <property type="match status" value="1"/>
</dbReference>
<feature type="transmembrane region" description="Helical" evidence="9">
    <location>
        <begin position="88"/>
        <end position="110"/>
    </location>
</feature>
<dbReference type="EMBL" id="JBGFSN010000004">
    <property type="protein sequence ID" value="MFH8133719.1"/>
    <property type="molecule type" value="Genomic_DNA"/>
</dbReference>
<keyword evidence="4" id="KW-0050">Antiport</keyword>
<dbReference type="NCBIfam" id="TIGR00932">
    <property type="entry name" value="2a37"/>
    <property type="match status" value="1"/>
</dbReference>
<proteinExistence type="inferred from homology"/>
<feature type="transmembrane region" description="Helical" evidence="9">
    <location>
        <begin position="339"/>
        <end position="362"/>
    </location>
</feature>
<keyword evidence="5 9" id="KW-0812">Transmembrane</keyword>
<dbReference type="NCBIfam" id="NF007950">
    <property type="entry name" value="PRK10669.1"/>
    <property type="match status" value="1"/>
</dbReference>
<dbReference type="PROSITE" id="PS51201">
    <property type="entry name" value="RCK_N"/>
    <property type="match status" value="1"/>
</dbReference>
<evidence type="ECO:0000256" key="4">
    <source>
        <dbReference type="ARBA" id="ARBA00022449"/>
    </source>
</evidence>
<feature type="transmembrane region" description="Helical" evidence="9">
    <location>
        <begin position="57"/>
        <end position="76"/>
    </location>
</feature>
<sequence length="562" mass="60564">MHHTTPLITTIVGALVLAFLLGMLANRLRVSPLVGYLLAGVLAGPFTPGFVADTTLAPELAELGVILLMFGVGLHFSLKDLMSVKSIAIPGAVAQIIVATLLGMGLSWLLGWSLMTGLVFGLCLSTASTVVLLRALEERQLIDSQRGQIAIGWLIVEDLVMVLTLVLLPAIAGMLEQDNVSPTLLVWDLLLTIGKVVAFMVLMMVVGRRVVPWILAKSAATGSRELFTLAVLALALGIAYGAVKFFDVSFALGAFFAGMVLNESELSHRAAHDTLPLRDAFAVLFFVSVGMLFDPMILLEQPLAVLGALAIVVVGKSLAAWLLVTLLGHSRRTALTISVSLAQIGEFAFILAGLGISLGLLSEEGRNLVLAAAIFSIMINPVLFTLLERLLEKTETMEEQTFEEAIEDEKQIPVELCNHAVIVGFGRVGSLLGQKLMEADVPLVVVENSRPRVEALRERGIKAVLGNAARAETMDLARLDCARWLLLTIPNGYEAGEIVTAAREKRDNIEIIARAHHDDEVDYILERGANRVVMGEREIAKSMLQMLEAQIAGGYAARQQQS</sequence>
<comment type="subcellular location">
    <subcellularLocation>
        <location evidence="1">Membrane</location>
        <topology evidence="1">Multi-pass membrane protein</topology>
    </subcellularLocation>
</comment>
<name>A0ABW7PUN2_9GAMM</name>
<keyword evidence="3" id="KW-0813">Transport</keyword>
<dbReference type="RefSeq" id="WP_397212924.1">
    <property type="nucleotide sequence ID" value="NZ_JBGFSN010000004.1"/>
</dbReference>
<evidence type="ECO:0000256" key="2">
    <source>
        <dbReference type="ARBA" id="ARBA00005551"/>
    </source>
</evidence>
<feature type="transmembrane region" description="Helical" evidence="9">
    <location>
        <begin position="33"/>
        <end position="51"/>
    </location>
</feature>